<evidence type="ECO:0000313" key="5">
    <source>
        <dbReference type="Proteomes" id="UP000076268"/>
    </source>
</evidence>
<dbReference type="InterPro" id="IPR004682">
    <property type="entry name" value="TRAP_DctP"/>
</dbReference>
<dbReference type="EMBL" id="LSGP01000015">
    <property type="protein sequence ID" value="KYZ76900.1"/>
    <property type="molecule type" value="Genomic_DNA"/>
</dbReference>
<dbReference type="InterPro" id="IPR018389">
    <property type="entry name" value="DctP_fam"/>
</dbReference>
<dbReference type="PIRSF" id="PIRSF006470">
    <property type="entry name" value="DctB"/>
    <property type="match status" value="1"/>
</dbReference>
<feature type="signal peptide" evidence="3">
    <location>
        <begin position="1"/>
        <end position="19"/>
    </location>
</feature>
<evidence type="ECO:0000256" key="1">
    <source>
        <dbReference type="ARBA" id="ARBA00022729"/>
    </source>
</evidence>
<dbReference type="AlphaFoldDB" id="A0A154BSU4"/>
<protein>
    <submittedName>
        <fullName evidence="4">ABC transporter substrate-binding protein</fullName>
    </submittedName>
</protein>
<feature type="chain" id="PRO_5038958871" evidence="3">
    <location>
        <begin position="20"/>
        <end position="331"/>
    </location>
</feature>
<dbReference type="NCBIfam" id="NF037995">
    <property type="entry name" value="TRAP_S1"/>
    <property type="match status" value="1"/>
</dbReference>
<dbReference type="PANTHER" id="PTHR33376:SF2">
    <property type="entry name" value="DICARBOXYLATE-BINDING PERIPLASMIC PROTEIN"/>
    <property type="match status" value="1"/>
</dbReference>
<feature type="coiled-coil region" evidence="2">
    <location>
        <begin position="252"/>
        <end position="279"/>
    </location>
</feature>
<keyword evidence="1 3" id="KW-0732">Signal</keyword>
<gene>
    <name evidence="4" type="ORF">AXX12_18355</name>
</gene>
<accession>A0A154BSU4</accession>
<dbReference type="Proteomes" id="UP000076268">
    <property type="component" value="Unassembled WGS sequence"/>
</dbReference>
<proteinExistence type="predicted"/>
<dbReference type="STRING" id="1794912.AXX12_18355"/>
<evidence type="ECO:0000256" key="3">
    <source>
        <dbReference type="SAM" id="SignalP"/>
    </source>
</evidence>
<sequence>MVLVACLLLLVGCSTTKDAKPQDGKATVKVMKVGSVNPKARSLSQGFYKFQEIVEKESGGSIKVEVYPDGVLGDDRRTLEGLQLGSIQGTTVTTGPISSFSPTIGVFDLPFLFKDTQTAHKVLDGPIGTEMLAGLSKSSFIGLAYWENGFRHMSNSRRDVTTMDEMKGLKIRTMESAIHVDVWKALGVNPTPMSMSQVYTALEQKVVDGQENPLGNLLSYKLDEVQKHVTLTGHVYAASPFLVSKVFWDTLNDKEKEIMKKAAIEARDYQRKLNAEEDKAATAALTAKGVKVIPLKAGEKEKMQEAVKPIYEKYQATYGAELVKKVVEAAK</sequence>
<evidence type="ECO:0000313" key="4">
    <source>
        <dbReference type="EMBL" id="KYZ76900.1"/>
    </source>
</evidence>
<evidence type="ECO:0000256" key="2">
    <source>
        <dbReference type="SAM" id="Coils"/>
    </source>
</evidence>
<comment type="caution">
    <text evidence="4">The sequence shown here is derived from an EMBL/GenBank/DDBJ whole genome shotgun (WGS) entry which is preliminary data.</text>
</comment>
<dbReference type="Gene3D" id="3.40.190.170">
    <property type="entry name" value="Bacterial extracellular solute-binding protein, family 7"/>
    <property type="match status" value="1"/>
</dbReference>
<keyword evidence="5" id="KW-1185">Reference proteome</keyword>
<reference evidence="4 5" key="1">
    <citation type="submission" date="2016-02" db="EMBL/GenBank/DDBJ databases">
        <title>Anaerosporomusa subterraneum gen. nov., sp. nov., a spore-forming obligate anaerobe isolated from saprolite.</title>
        <authorList>
            <person name="Choi J.K."/>
            <person name="Shah M."/>
            <person name="Yee N."/>
        </authorList>
    </citation>
    <scope>NUCLEOTIDE SEQUENCE [LARGE SCALE GENOMIC DNA]</scope>
    <source>
        <strain evidence="4 5">RU4</strain>
    </source>
</reference>
<dbReference type="GO" id="GO:0030246">
    <property type="term" value="F:carbohydrate binding"/>
    <property type="evidence" value="ECO:0007669"/>
    <property type="project" value="TreeGrafter"/>
</dbReference>
<dbReference type="GO" id="GO:0030288">
    <property type="term" value="C:outer membrane-bounded periplasmic space"/>
    <property type="evidence" value="ECO:0007669"/>
    <property type="project" value="InterPro"/>
</dbReference>
<dbReference type="InterPro" id="IPR038404">
    <property type="entry name" value="TRAP_DctP_sf"/>
</dbReference>
<dbReference type="GO" id="GO:0055085">
    <property type="term" value="P:transmembrane transport"/>
    <property type="evidence" value="ECO:0007669"/>
    <property type="project" value="InterPro"/>
</dbReference>
<keyword evidence="2" id="KW-0175">Coiled coil</keyword>
<organism evidence="4 5">
    <name type="scientific">Anaerosporomusa subterranea</name>
    <dbReference type="NCBI Taxonomy" id="1794912"/>
    <lineage>
        <taxon>Bacteria</taxon>
        <taxon>Bacillati</taxon>
        <taxon>Bacillota</taxon>
        <taxon>Negativicutes</taxon>
        <taxon>Acetonemataceae</taxon>
        <taxon>Anaerosporomusa</taxon>
    </lineage>
</organism>
<dbReference type="Pfam" id="PF03480">
    <property type="entry name" value="DctP"/>
    <property type="match status" value="1"/>
</dbReference>
<dbReference type="PANTHER" id="PTHR33376">
    <property type="match status" value="1"/>
</dbReference>
<dbReference type="NCBIfam" id="TIGR00787">
    <property type="entry name" value="dctP"/>
    <property type="match status" value="1"/>
</dbReference>
<name>A0A154BSU4_ANASB</name>